<reference evidence="1 2" key="1">
    <citation type="journal article" date="2013" name="BMC Genomics">
        <title>The miniature genome of a carnivorous plant Genlisea aurea contains a low number of genes and short non-coding sequences.</title>
        <authorList>
            <person name="Leushkin E.V."/>
            <person name="Sutormin R.A."/>
            <person name="Nabieva E.R."/>
            <person name="Penin A.A."/>
            <person name="Kondrashov A.S."/>
            <person name="Logacheva M.D."/>
        </authorList>
    </citation>
    <scope>NUCLEOTIDE SEQUENCE [LARGE SCALE GENOMIC DNA]</scope>
</reference>
<gene>
    <name evidence="1" type="ORF">M569_16699</name>
</gene>
<dbReference type="OrthoDB" id="1649273at2759"/>
<dbReference type="EMBL" id="AUSU01009524">
    <property type="protein sequence ID" value="EPS58118.1"/>
    <property type="molecule type" value="Genomic_DNA"/>
</dbReference>
<proteinExistence type="predicted"/>
<evidence type="ECO:0000313" key="1">
    <source>
        <dbReference type="EMBL" id="EPS58118.1"/>
    </source>
</evidence>
<comment type="caution">
    <text evidence="1">The sequence shown here is derived from an EMBL/GenBank/DDBJ whole genome shotgun (WGS) entry which is preliminary data.</text>
</comment>
<accession>S8D636</accession>
<dbReference type="Proteomes" id="UP000015453">
    <property type="component" value="Unassembled WGS sequence"/>
</dbReference>
<name>S8D636_9LAMI</name>
<keyword evidence="2" id="KW-1185">Reference proteome</keyword>
<dbReference type="AlphaFoldDB" id="S8D636"/>
<protein>
    <recommendedName>
        <fullName evidence="3">HMA domain-containing protein</fullName>
    </recommendedName>
</protein>
<organism evidence="1 2">
    <name type="scientific">Genlisea aurea</name>
    <dbReference type="NCBI Taxonomy" id="192259"/>
    <lineage>
        <taxon>Eukaryota</taxon>
        <taxon>Viridiplantae</taxon>
        <taxon>Streptophyta</taxon>
        <taxon>Embryophyta</taxon>
        <taxon>Tracheophyta</taxon>
        <taxon>Spermatophyta</taxon>
        <taxon>Magnoliopsida</taxon>
        <taxon>eudicotyledons</taxon>
        <taxon>Gunneridae</taxon>
        <taxon>Pentapetalae</taxon>
        <taxon>asterids</taxon>
        <taxon>lamiids</taxon>
        <taxon>Lamiales</taxon>
        <taxon>Lentibulariaceae</taxon>
        <taxon>Genlisea</taxon>
    </lineage>
</organism>
<evidence type="ECO:0000313" key="2">
    <source>
        <dbReference type="Proteomes" id="UP000015453"/>
    </source>
</evidence>
<sequence>MESLSVPMVQEVVVLADLGCNKCKERIAKIITKLDCGETQSVVISVREKMVTLICKSRGDGDGDSEERRRRRPIRGDFLISRLFPFCCFFSPS</sequence>
<evidence type="ECO:0008006" key="3">
    <source>
        <dbReference type="Google" id="ProtNLM"/>
    </source>
</evidence>